<dbReference type="GO" id="GO:0005085">
    <property type="term" value="F:guanyl-nucleotide exchange factor activity"/>
    <property type="evidence" value="ECO:0007669"/>
    <property type="project" value="TreeGrafter"/>
</dbReference>
<keyword evidence="4" id="KW-1185">Reference proteome</keyword>
<dbReference type="PANTHER" id="PTHR45982">
    <property type="entry name" value="REGULATOR OF CHROMOSOME CONDENSATION"/>
    <property type="match status" value="1"/>
</dbReference>
<evidence type="ECO:0000256" key="1">
    <source>
        <dbReference type="SAM" id="MobiDB-lite"/>
    </source>
</evidence>
<accession>A0AAV9NJR2</accession>
<dbReference type="SUPFAM" id="SSF50985">
    <property type="entry name" value="RCC1/BLIP-II"/>
    <property type="match status" value="1"/>
</dbReference>
<feature type="compositionally biased region" description="Low complexity" evidence="1">
    <location>
        <begin position="582"/>
        <end position="591"/>
    </location>
</feature>
<reference evidence="3 4" key="1">
    <citation type="submission" date="2023-08" db="EMBL/GenBank/DDBJ databases">
        <title>Black Yeasts Isolated from many extreme environments.</title>
        <authorList>
            <person name="Coleine C."/>
            <person name="Stajich J.E."/>
            <person name="Selbmann L."/>
        </authorList>
    </citation>
    <scope>NUCLEOTIDE SEQUENCE [LARGE SCALE GENOMIC DNA]</scope>
    <source>
        <strain evidence="3 4">CCFEE 5792</strain>
    </source>
</reference>
<dbReference type="RefSeq" id="XP_064709888.1">
    <property type="nucleotide sequence ID" value="XM_064853489.1"/>
</dbReference>
<protein>
    <recommendedName>
        <fullName evidence="2">F-box domain-containing protein</fullName>
    </recommendedName>
</protein>
<dbReference type="Gene3D" id="2.130.10.30">
    <property type="entry name" value="Regulator of chromosome condensation 1/beta-lactamase-inhibitor protein II"/>
    <property type="match status" value="1"/>
</dbReference>
<dbReference type="InterPro" id="IPR009091">
    <property type="entry name" value="RCC1/BLIP-II"/>
</dbReference>
<sequence>MEILDFPDDVLVIVLSYLQPEDYLAFCRTQKAVYQRYRQDPLYWRSNASGTFRLPISPLLAADGPRWYWLYKRLKTQTQLYTWGQGVKGNLGPGRASPFTRPLPLPHHPPRPTPGVIPSVFLPAPHPSRPTPHVAPFVGSRPRPVQRVPPRPREVFMRTSSAWPTEVHVPDEVGIIADLQCGGWSTTILSSAGKLYTVGSVDSLDGVNRGRAAQSFEKLEYLTQSTSALHHFSSGRRHILALTDDGEIVSWDRVNAKGLKVFSRNGRDFGGRPARVAAGWNESSAYVPQVGIVYWTPVQNDHSAVELDGIHVKEKVIPGTARKHADSGTFEVLKHIVLEEFILYITSDSKLYACQLGTDNPDQTEPSHPPFEVPGYSAEGRELKDVHGQFQRFGVFTATGEVLAGDVNYLKKCFNTIRQHPSRQLNSDDWAGLTEVLASRPQDVPALQHTSVIALAYGDYHYHALHADGRITSYGRDSQQCGSLGLSQPLSGGRFRGLRREHPNPRSDADLLPISNLRGRQIWFEPERKDWLNWLEEQLNESHLNVDGQSARTIFDNDPAKQAAFSEWIEQEGRHWDEGPPSLTSTSTNTSDPKSKSTDHKPDQGGDYAHLGVYFPIAIAAAGWHSGALVLKDEDRAHEIRSKWLVKRQSDGDDDEKQQPMPGAFEHEEPGEIYTWKTEGFPKIRLPDGFEMPGMGEPRPWRDGTPTMRDLGLAD</sequence>
<dbReference type="InterPro" id="IPR001810">
    <property type="entry name" value="F-box_dom"/>
</dbReference>
<feature type="region of interest" description="Disordered" evidence="1">
    <location>
        <begin position="685"/>
        <end position="715"/>
    </location>
</feature>
<dbReference type="PANTHER" id="PTHR45982:SF3">
    <property type="entry name" value="F-BOX PROTEIN POF9"/>
    <property type="match status" value="1"/>
</dbReference>
<dbReference type="AlphaFoldDB" id="A0AAV9NJR2"/>
<gene>
    <name evidence="3" type="ORF">LTR84_009951</name>
</gene>
<feature type="compositionally biased region" description="Basic and acidic residues" evidence="1">
    <location>
        <begin position="593"/>
        <end position="604"/>
    </location>
</feature>
<feature type="region of interest" description="Disordered" evidence="1">
    <location>
        <begin position="646"/>
        <end position="670"/>
    </location>
</feature>
<dbReference type="SUPFAM" id="SSF81383">
    <property type="entry name" value="F-box domain"/>
    <property type="match status" value="1"/>
</dbReference>
<proteinExistence type="predicted"/>
<dbReference type="PROSITE" id="PS50181">
    <property type="entry name" value="FBOX"/>
    <property type="match status" value="1"/>
</dbReference>
<dbReference type="InterPro" id="IPR000408">
    <property type="entry name" value="Reg_chr_condens"/>
</dbReference>
<dbReference type="Proteomes" id="UP001358417">
    <property type="component" value="Unassembled WGS sequence"/>
</dbReference>
<name>A0AAV9NJR2_9EURO</name>
<dbReference type="InterPro" id="IPR036047">
    <property type="entry name" value="F-box-like_dom_sf"/>
</dbReference>
<dbReference type="EMBL" id="JAVRRD010000004">
    <property type="protein sequence ID" value="KAK5060067.1"/>
    <property type="molecule type" value="Genomic_DNA"/>
</dbReference>
<dbReference type="PRINTS" id="PR00633">
    <property type="entry name" value="RCCNDNSATION"/>
</dbReference>
<comment type="caution">
    <text evidence="3">The sequence shown here is derived from an EMBL/GenBank/DDBJ whole genome shotgun (WGS) entry which is preliminary data.</text>
</comment>
<evidence type="ECO:0000313" key="4">
    <source>
        <dbReference type="Proteomes" id="UP001358417"/>
    </source>
</evidence>
<dbReference type="InterPro" id="IPR051553">
    <property type="entry name" value="Ran_GTPase-activating"/>
</dbReference>
<feature type="domain" description="F-box" evidence="2">
    <location>
        <begin position="1"/>
        <end position="47"/>
    </location>
</feature>
<evidence type="ECO:0000259" key="2">
    <source>
        <dbReference type="PROSITE" id="PS50181"/>
    </source>
</evidence>
<dbReference type="GO" id="GO:0005737">
    <property type="term" value="C:cytoplasm"/>
    <property type="evidence" value="ECO:0007669"/>
    <property type="project" value="TreeGrafter"/>
</dbReference>
<feature type="region of interest" description="Disordered" evidence="1">
    <location>
        <begin position="573"/>
        <end position="604"/>
    </location>
</feature>
<evidence type="ECO:0000313" key="3">
    <source>
        <dbReference type="EMBL" id="KAK5060067.1"/>
    </source>
</evidence>
<organism evidence="3 4">
    <name type="scientific">Exophiala bonariae</name>
    <dbReference type="NCBI Taxonomy" id="1690606"/>
    <lineage>
        <taxon>Eukaryota</taxon>
        <taxon>Fungi</taxon>
        <taxon>Dikarya</taxon>
        <taxon>Ascomycota</taxon>
        <taxon>Pezizomycotina</taxon>
        <taxon>Eurotiomycetes</taxon>
        <taxon>Chaetothyriomycetidae</taxon>
        <taxon>Chaetothyriales</taxon>
        <taxon>Herpotrichiellaceae</taxon>
        <taxon>Exophiala</taxon>
    </lineage>
</organism>
<dbReference type="GeneID" id="89978109"/>